<comment type="caution">
    <text evidence="11">The sequence shown here is derived from an EMBL/GenBank/DDBJ whole genome shotgun (WGS) entry which is preliminary data.</text>
</comment>
<dbReference type="Gene3D" id="2.160.20.10">
    <property type="entry name" value="Single-stranded right-handed beta-helix, Pectin lyase-like"/>
    <property type="match status" value="1"/>
</dbReference>
<evidence type="ECO:0000313" key="11">
    <source>
        <dbReference type="EMBL" id="CAI0470475.1"/>
    </source>
</evidence>
<evidence type="ECO:0000256" key="8">
    <source>
        <dbReference type="PROSITE-ProRule" id="PRU10052"/>
    </source>
</evidence>
<reference evidence="11" key="1">
    <citation type="submission" date="2022-08" db="EMBL/GenBank/DDBJ databases">
        <authorList>
            <person name="Gutierrez-Valencia J."/>
        </authorList>
    </citation>
    <scope>NUCLEOTIDE SEQUENCE</scope>
</reference>
<evidence type="ECO:0000256" key="5">
    <source>
        <dbReference type="ARBA" id="ARBA00022801"/>
    </source>
</evidence>
<feature type="active site" evidence="8">
    <location>
        <position position="258"/>
    </location>
</feature>
<dbReference type="InterPro" id="IPR000743">
    <property type="entry name" value="Glyco_hydro_28"/>
</dbReference>
<keyword evidence="3" id="KW-0134">Cell wall</keyword>
<keyword evidence="10" id="KW-0732">Signal</keyword>
<dbReference type="Proteomes" id="UP001154282">
    <property type="component" value="Unassembled WGS sequence"/>
</dbReference>
<keyword evidence="7" id="KW-0961">Cell wall biogenesis/degradation</keyword>
<evidence type="ECO:0000256" key="2">
    <source>
        <dbReference type="ARBA" id="ARBA00008834"/>
    </source>
</evidence>
<dbReference type="SUPFAM" id="SSF51126">
    <property type="entry name" value="Pectin lyase-like"/>
    <property type="match status" value="1"/>
</dbReference>
<keyword evidence="6 9" id="KW-0326">Glycosidase</keyword>
<evidence type="ECO:0000256" key="9">
    <source>
        <dbReference type="RuleBase" id="RU361169"/>
    </source>
</evidence>
<evidence type="ECO:0000256" key="4">
    <source>
        <dbReference type="ARBA" id="ARBA00022525"/>
    </source>
</evidence>
<evidence type="ECO:0000313" key="12">
    <source>
        <dbReference type="Proteomes" id="UP001154282"/>
    </source>
</evidence>
<comment type="subcellular location">
    <subcellularLocation>
        <location evidence="1">Secreted</location>
        <location evidence="1">Cell wall</location>
    </subcellularLocation>
</comment>
<evidence type="ECO:0008006" key="13">
    <source>
        <dbReference type="Google" id="ProtNLM"/>
    </source>
</evidence>
<feature type="signal peptide" evidence="10">
    <location>
        <begin position="1"/>
        <end position="21"/>
    </location>
</feature>
<evidence type="ECO:0000256" key="10">
    <source>
        <dbReference type="SAM" id="SignalP"/>
    </source>
</evidence>
<sequence length="408" mass="43513">MNNSALLSFLCLFALLHQSLAASPQFNVIQFGAKPDGRTDSTSAFLAAWKQACSSTRGVTLYVPKGRFLTRSMLFKGPCRNSAIFIRIDGTLVAPSDIWAIGNNPNWIEFQYVNGVTISGGVLDGKGAPLWSCKLAGRKCPTGATVLTNYSSTNLFFVFFSGKQTLGFSFCNNVLVSGVTSLNSQMFHVVINFCRNVKLQGVRISAPGNSPNTDGIHIQMSTGVTVVNTKVATGDDCVSIGPGAANLRIENFACGPGHGISIGSLGKNVNEPGVQNVTVKSTTFTGTTNGLRIKSWGKPSNGFARNILFQHATMNNVQNPIFIDQRYCPDRNCPDTASGVRVSDVTYQDIHGTSATQVAVNFDCSKRNPCKGIRLDNVRLTYNSKPAVASCANADGTTIGLVQPGSCL</sequence>
<dbReference type="FunFam" id="2.160.20.10:FF:000004">
    <property type="entry name" value="Pectin lyase-like superfamily protein"/>
    <property type="match status" value="1"/>
</dbReference>
<keyword evidence="12" id="KW-1185">Reference proteome</keyword>
<protein>
    <recommendedName>
        <fullName evidence="13">Polygalacturonase</fullName>
    </recommendedName>
</protein>
<accession>A0AAV0PIP7</accession>
<organism evidence="11 12">
    <name type="scientific">Linum tenue</name>
    <dbReference type="NCBI Taxonomy" id="586396"/>
    <lineage>
        <taxon>Eukaryota</taxon>
        <taxon>Viridiplantae</taxon>
        <taxon>Streptophyta</taxon>
        <taxon>Embryophyta</taxon>
        <taxon>Tracheophyta</taxon>
        <taxon>Spermatophyta</taxon>
        <taxon>Magnoliopsida</taxon>
        <taxon>eudicotyledons</taxon>
        <taxon>Gunneridae</taxon>
        <taxon>Pentapetalae</taxon>
        <taxon>rosids</taxon>
        <taxon>fabids</taxon>
        <taxon>Malpighiales</taxon>
        <taxon>Linaceae</taxon>
        <taxon>Linum</taxon>
    </lineage>
</organism>
<dbReference type="PANTHER" id="PTHR31375">
    <property type="match status" value="1"/>
</dbReference>
<dbReference type="GO" id="GO:0004650">
    <property type="term" value="F:polygalacturonase activity"/>
    <property type="evidence" value="ECO:0007669"/>
    <property type="project" value="InterPro"/>
</dbReference>
<name>A0AAV0PIP7_9ROSI</name>
<dbReference type="InterPro" id="IPR006626">
    <property type="entry name" value="PbH1"/>
</dbReference>
<gene>
    <name evidence="11" type="ORF">LITE_LOCUS38581</name>
</gene>
<evidence type="ECO:0000256" key="1">
    <source>
        <dbReference type="ARBA" id="ARBA00004191"/>
    </source>
</evidence>
<evidence type="ECO:0000256" key="3">
    <source>
        <dbReference type="ARBA" id="ARBA00022512"/>
    </source>
</evidence>
<comment type="similarity">
    <text evidence="2 9">Belongs to the glycosyl hydrolase 28 family.</text>
</comment>
<proteinExistence type="inferred from homology"/>
<dbReference type="InterPro" id="IPR012334">
    <property type="entry name" value="Pectin_lyas_fold"/>
</dbReference>
<keyword evidence="4" id="KW-0964">Secreted</keyword>
<dbReference type="PROSITE" id="PS00502">
    <property type="entry name" value="POLYGALACTURONASE"/>
    <property type="match status" value="1"/>
</dbReference>
<dbReference type="GO" id="GO:0071555">
    <property type="term" value="P:cell wall organization"/>
    <property type="evidence" value="ECO:0007669"/>
    <property type="project" value="UniProtKB-KW"/>
</dbReference>
<dbReference type="SMART" id="SM00710">
    <property type="entry name" value="PbH1"/>
    <property type="match status" value="6"/>
</dbReference>
<dbReference type="AlphaFoldDB" id="A0AAV0PIP7"/>
<dbReference type="Pfam" id="PF00295">
    <property type="entry name" value="Glyco_hydro_28"/>
    <property type="match status" value="1"/>
</dbReference>
<dbReference type="EMBL" id="CAMGYJ010000009">
    <property type="protein sequence ID" value="CAI0470475.1"/>
    <property type="molecule type" value="Genomic_DNA"/>
</dbReference>
<dbReference type="GO" id="GO:0005975">
    <property type="term" value="P:carbohydrate metabolic process"/>
    <property type="evidence" value="ECO:0007669"/>
    <property type="project" value="InterPro"/>
</dbReference>
<keyword evidence="5 9" id="KW-0378">Hydrolase</keyword>
<feature type="chain" id="PRO_5043841237" description="Polygalacturonase" evidence="10">
    <location>
        <begin position="22"/>
        <end position="408"/>
    </location>
</feature>
<dbReference type="InterPro" id="IPR011050">
    <property type="entry name" value="Pectin_lyase_fold/virulence"/>
</dbReference>
<evidence type="ECO:0000256" key="7">
    <source>
        <dbReference type="ARBA" id="ARBA00023316"/>
    </source>
</evidence>
<evidence type="ECO:0000256" key="6">
    <source>
        <dbReference type="ARBA" id="ARBA00023295"/>
    </source>
</evidence>